<dbReference type="Proteomes" id="UP000789524">
    <property type="component" value="Unassembled WGS sequence"/>
</dbReference>
<evidence type="ECO:0000313" key="4">
    <source>
        <dbReference type="EMBL" id="CAG9571813.1"/>
    </source>
</evidence>
<keyword evidence="5" id="KW-1185">Reference proteome</keyword>
<feature type="coiled-coil region" evidence="1">
    <location>
        <begin position="323"/>
        <end position="359"/>
    </location>
</feature>
<comment type="caution">
    <text evidence="4">The sequence shown here is derived from an EMBL/GenBank/DDBJ whole genome shotgun (WGS) entry which is preliminary data.</text>
</comment>
<dbReference type="PANTHER" id="PTHR10773:SF19">
    <property type="match status" value="1"/>
</dbReference>
<evidence type="ECO:0000259" key="3">
    <source>
        <dbReference type="Pfam" id="PF03184"/>
    </source>
</evidence>
<dbReference type="OrthoDB" id="6776127at2759"/>
<organism evidence="4 5">
    <name type="scientific">Danaus chrysippus</name>
    <name type="common">African queen</name>
    <dbReference type="NCBI Taxonomy" id="151541"/>
    <lineage>
        <taxon>Eukaryota</taxon>
        <taxon>Metazoa</taxon>
        <taxon>Ecdysozoa</taxon>
        <taxon>Arthropoda</taxon>
        <taxon>Hexapoda</taxon>
        <taxon>Insecta</taxon>
        <taxon>Pterygota</taxon>
        <taxon>Neoptera</taxon>
        <taxon>Endopterygota</taxon>
        <taxon>Lepidoptera</taxon>
        <taxon>Glossata</taxon>
        <taxon>Ditrysia</taxon>
        <taxon>Papilionoidea</taxon>
        <taxon>Nymphalidae</taxon>
        <taxon>Danainae</taxon>
        <taxon>Danaini</taxon>
        <taxon>Danaina</taxon>
        <taxon>Danaus</taxon>
        <taxon>Anosia</taxon>
    </lineage>
</organism>
<dbReference type="InterPro" id="IPR004875">
    <property type="entry name" value="DDE_SF_endonuclease_dom"/>
</dbReference>
<dbReference type="PANTHER" id="PTHR10773">
    <property type="entry name" value="DNA-DIRECTED RNA POLYMERASES I, II, AND III SUBUNIT RPABC2"/>
    <property type="match status" value="1"/>
</dbReference>
<dbReference type="Pfam" id="PF03184">
    <property type="entry name" value="DDE_1"/>
    <property type="match status" value="1"/>
</dbReference>
<feature type="region of interest" description="Disordered" evidence="2">
    <location>
        <begin position="1"/>
        <end position="79"/>
    </location>
</feature>
<feature type="compositionally biased region" description="Low complexity" evidence="2">
    <location>
        <begin position="21"/>
        <end position="55"/>
    </location>
</feature>
<keyword evidence="1" id="KW-0175">Coiled coil</keyword>
<protein>
    <submittedName>
        <fullName evidence="4">(African queen) hypothetical protein</fullName>
    </submittedName>
</protein>
<feature type="domain" description="DDE-1" evidence="3">
    <location>
        <begin position="428"/>
        <end position="508"/>
    </location>
</feature>
<sequence>MHLKKLESSEHGTTSDESDDVVSSGSGEMYDPSSSDESSDSNLSPSSPITSTTNNAETQPDETQLHEPSPTVRGKKRTRNVENWCKVKAKLLRNSGKSYTGRTGKTVPPRKMGPSCKDKCILSCSKKFTEQYRVQLFTDYWAMGSIQRQRDFLSACIEKLALKYRRITAQEPRKPNCAFYLRDTNTNKVRVCKTFIINTLGISERAIRTVIGATFSGTGIASLEDKRGKHTNRKKIDEEILISVRNHINSIPRVESHYVRKDTKREIIDGGLTIADMHRQYSAERSAINMANYDTYARIFNNEFNIGFFLPKKDQCDQCEAYKNAVNDDKKELEDAYHLHQEEKELSRLEKAADKEKSQKGEIKLAVYDLQAVLPVPMGQTSAIYYKSRLNCFNFTVTEIGSDKTVCFFWHEGLGHRCVNEIGTGVYKYLDACSSSSPGQDVVLYSDNCGGQQKNRHKDLNVIEYARDNHIHMLSTPPHTTHKLQPLDRVFFKLFKQAYGAAIASWMRQNYGARLTDYDVAGLTNMAFTKPARLEIAQSGFRCTGIQHFNRDVFSDLDFLGSAMTDIPIEDRASQSTIQATTPVAFENSPRPY</sequence>
<name>A0A8J2QZ44_9NEOP</name>
<dbReference type="GO" id="GO:0003676">
    <property type="term" value="F:nucleic acid binding"/>
    <property type="evidence" value="ECO:0007669"/>
    <property type="project" value="InterPro"/>
</dbReference>
<evidence type="ECO:0000256" key="2">
    <source>
        <dbReference type="SAM" id="MobiDB-lite"/>
    </source>
</evidence>
<dbReference type="EMBL" id="CAKASE010000067">
    <property type="protein sequence ID" value="CAG9571813.1"/>
    <property type="molecule type" value="Genomic_DNA"/>
</dbReference>
<feature type="compositionally biased region" description="Basic and acidic residues" evidence="2">
    <location>
        <begin position="1"/>
        <end position="14"/>
    </location>
</feature>
<evidence type="ECO:0000256" key="1">
    <source>
        <dbReference type="SAM" id="Coils"/>
    </source>
</evidence>
<reference evidence="4" key="1">
    <citation type="submission" date="2021-09" db="EMBL/GenBank/DDBJ databases">
        <authorList>
            <person name="Martin H S."/>
        </authorList>
    </citation>
    <scope>NUCLEOTIDE SEQUENCE</scope>
</reference>
<evidence type="ECO:0000313" key="5">
    <source>
        <dbReference type="Proteomes" id="UP000789524"/>
    </source>
</evidence>
<proteinExistence type="predicted"/>
<gene>
    <name evidence="4" type="ORF">DCHRY22_LOCUS9902</name>
</gene>
<dbReference type="AlphaFoldDB" id="A0A8J2QZ44"/>
<accession>A0A8J2QZ44</accession>